<gene>
    <name evidence="2" type="ORF">GXM_08782</name>
</gene>
<protein>
    <submittedName>
        <fullName evidence="2">Methyl-accepting chemotaxis protein (Plasmid)</fullName>
    </submittedName>
</protein>
<proteinExistence type="predicted"/>
<dbReference type="KEGG" id="nsh:GXM_08782"/>
<dbReference type="AlphaFoldDB" id="A0A5P8WET9"/>
<name>A0A5P8WET9_9NOSO</name>
<accession>A0A5P8WET9</accession>
<sequence length="408" mass="44610">MTATITRPKPKKAAASKPQSPYKRLHVIIPIEDMLWASQQKPSVNQLWQECWTADPYGSRWMALTSALGYSTFISAKKILSDSGLFIFKPDKSIQDGRETASWMVKNLHGSRMKEFWEKANSENQQPDSLKQEPNAEISDKDAGSEEMGALNQASILGQSQSEQGFQKPSRTAQKHLTNSSKEFVRCVSDTQNGILQGEETAHAPLGVASPLFVQSVSELKEELPAVTDCTSLTLVDVAQGESASLLAENQDCGVEPKDCHEGAYSAAPVAQNEFSSSSAMSNDKPFHVYANQPQGQVEQDNPTSLLVENSVSGGEVKAVDEGESSAASVPSPEKWSQEAIVARSNMRPVRREKLNRAGNSGDNPGFDFLLSCWNDDPALLILIKKLLAKFPQWGVAIVDGVLVDWER</sequence>
<feature type="region of interest" description="Disordered" evidence="1">
    <location>
        <begin position="120"/>
        <end position="146"/>
    </location>
</feature>
<reference evidence="2 3" key="1">
    <citation type="submission" date="2019-10" db="EMBL/GenBank/DDBJ databases">
        <title>Genomic and transcriptomic insights into the perfect genentic adaptation of a filamentous nitrogen-fixing cyanobacterium to rice fields.</title>
        <authorList>
            <person name="Chen Z."/>
        </authorList>
    </citation>
    <scope>NUCLEOTIDE SEQUENCE [LARGE SCALE GENOMIC DNA]</scope>
    <source>
        <strain evidence="2">CCNUC1</strain>
    </source>
</reference>
<feature type="region of interest" description="Disordered" evidence="1">
    <location>
        <begin position="320"/>
        <end position="340"/>
    </location>
</feature>
<dbReference type="Proteomes" id="UP000326678">
    <property type="component" value="Chromosome Gxm2"/>
</dbReference>
<evidence type="ECO:0000256" key="1">
    <source>
        <dbReference type="SAM" id="MobiDB-lite"/>
    </source>
</evidence>
<dbReference type="EMBL" id="CP045227">
    <property type="protein sequence ID" value="QFS51288.1"/>
    <property type="molecule type" value="Genomic_DNA"/>
</dbReference>
<keyword evidence="3" id="KW-1185">Reference proteome</keyword>
<dbReference type="RefSeq" id="WP_194198848.1">
    <property type="nucleotide sequence ID" value="NZ_CP045227.1"/>
</dbReference>
<evidence type="ECO:0000313" key="2">
    <source>
        <dbReference type="EMBL" id="QFS51288.1"/>
    </source>
</evidence>
<evidence type="ECO:0000313" key="3">
    <source>
        <dbReference type="Proteomes" id="UP000326678"/>
    </source>
</evidence>
<organism evidence="2 3">
    <name type="scientific">Nostoc sphaeroides CCNUC1</name>
    <dbReference type="NCBI Taxonomy" id="2653204"/>
    <lineage>
        <taxon>Bacteria</taxon>
        <taxon>Bacillati</taxon>
        <taxon>Cyanobacteriota</taxon>
        <taxon>Cyanophyceae</taxon>
        <taxon>Nostocales</taxon>
        <taxon>Nostocaceae</taxon>
        <taxon>Nostoc</taxon>
    </lineage>
</organism>